<feature type="transmembrane region" description="Helical" evidence="7">
    <location>
        <begin position="136"/>
        <end position="163"/>
    </location>
</feature>
<dbReference type="GO" id="GO:0022857">
    <property type="term" value="F:transmembrane transporter activity"/>
    <property type="evidence" value="ECO:0007669"/>
    <property type="project" value="UniProtKB-UniRule"/>
</dbReference>
<dbReference type="NCBIfam" id="TIGR00786">
    <property type="entry name" value="dctM"/>
    <property type="match status" value="1"/>
</dbReference>
<dbReference type="RefSeq" id="WP_147151353.1">
    <property type="nucleotide sequence ID" value="NZ_BKAJ01000073.1"/>
</dbReference>
<comment type="caution">
    <text evidence="7">Lacks conserved residue(s) required for the propagation of feature annotation.</text>
</comment>
<evidence type="ECO:0000313" key="10">
    <source>
        <dbReference type="Proteomes" id="UP000321058"/>
    </source>
</evidence>
<comment type="similarity">
    <text evidence="7">Belongs to the TRAP transporter large permease family.</text>
</comment>
<protein>
    <recommendedName>
        <fullName evidence="7">TRAP transporter large permease protein</fullName>
    </recommendedName>
</protein>
<evidence type="ECO:0000256" key="7">
    <source>
        <dbReference type="RuleBase" id="RU369079"/>
    </source>
</evidence>
<keyword evidence="4 7" id="KW-0812">Transmembrane</keyword>
<feature type="transmembrane region" description="Helical" evidence="7">
    <location>
        <begin position="268"/>
        <end position="293"/>
    </location>
</feature>
<organism evidence="9 10">
    <name type="scientific">Reyranella soli</name>
    <dbReference type="NCBI Taxonomy" id="1230389"/>
    <lineage>
        <taxon>Bacteria</taxon>
        <taxon>Pseudomonadati</taxon>
        <taxon>Pseudomonadota</taxon>
        <taxon>Alphaproteobacteria</taxon>
        <taxon>Hyphomicrobiales</taxon>
        <taxon>Reyranellaceae</taxon>
        <taxon>Reyranella</taxon>
    </lineage>
</organism>
<keyword evidence="5 7" id="KW-1133">Transmembrane helix</keyword>
<keyword evidence="3 7" id="KW-0997">Cell inner membrane</keyword>
<sequence length="426" mass="44541">MAIAVMVVAFAIMLILTTPVAFAIAGAATLGLMIGDTAPLLVVPQRIFAGADSFVLLAIPLFILAGALMETGGISARLVDLARALVGHIRGGLGMAVVVAEAFFSGISGSTVADVSAIGSLMIPSLKRMGFKPDRAVAIVSASSAMGILIPPCLVMVVIAQIAGLSVGALFLAGFVPAAVLALALMLLIYFQARRDGIGGDKRATWREKGRAFVAALVPLMMPIIVFGAILSGMADPTEAAVLAVAYAFVIGVFVYKEIRWSQLPKIFIDSAVTSGVVIFMVGAASSFSWILAFEQVPAQLAHLMLDISSSPMVFFILSIAILTVLAAVLEGLPAIIICLPIFLPIAAQFHIDPLHYSIVVVAATGLGLFLPPIGIGLYIASSFANLTAEQTFKAMMPYTIVLALGMVILMIFPWLTLVIPRLVFG</sequence>
<feature type="transmembrane region" description="Helical" evidence="7">
    <location>
        <begin position="355"/>
        <end position="381"/>
    </location>
</feature>
<dbReference type="InterPro" id="IPR010656">
    <property type="entry name" value="DctM"/>
</dbReference>
<evidence type="ECO:0000313" key="9">
    <source>
        <dbReference type="EMBL" id="GEP56976.1"/>
    </source>
</evidence>
<comment type="caution">
    <text evidence="9">The sequence shown here is derived from an EMBL/GenBank/DDBJ whole genome shotgun (WGS) entry which is preliminary data.</text>
</comment>
<evidence type="ECO:0000256" key="3">
    <source>
        <dbReference type="ARBA" id="ARBA00022519"/>
    </source>
</evidence>
<gene>
    <name evidence="9" type="ORF">RSO01_41420</name>
</gene>
<comment type="function">
    <text evidence="7">Part of the tripartite ATP-independent periplasmic (TRAP) transport system.</text>
</comment>
<dbReference type="InterPro" id="IPR004681">
    <property type="entry name" value="TRAP_DctM"/>
</dbReference>
<feature type="transmembrane region" description="Helical" evidence="7">
    <location>
        <begin position="240"/>
        <end position="256"/>
    </location>
</feature>
<keyword evidence="7" id="KW-0813">Transport</keyword>
<feature type="transmembrane region" description="Helical" evidence="7">
    <location>
        <begin position="313"/>
        <end position="343"/>
    </location>
</feature>
<dbReference type="Pfam" id="PF06808">
    <property type="entry name" value="DctM"/>
    <property type="match status" value="1"/>
</dbReference>
<feature type="domain" description="TRAP C4-dicarboxylate transport system permease DctM subunit" evidence="8">
    <location>
        <begin position="7"/>
        <end position="416"/>
    </location>
</feature>
<dbReference type="Proteomes" id="UP000321058">
    <property type="component" value="Unassembled WGS sequence"/>
</dbReference>
<comment type="subunit">
    <text evidence="7">The complex comprises the extracytoplasmic solute receptor protein and the two transmembrane proteins.</text>
</comment>
<dbReference type="AlphaFoldDB" id="A0A512NDF1"/>
<keyword evidence="2" id="KW-1003">Cell membrane</keyword>
<reference evidence="9 10" key="1">
    <citation type="submission" date="2019-07" db="EMBL/GenBank/DDBJ databases">
        <title>Whole genome shotgun sequence of Reyranella soli NBRC 108950.</title>
        <authorList>
            <person name="Hosoyama A."/>
            <person name="Uohara A."/>
            <person name="Ohji S."/>
            <person name="Ichikawa N."/>
        </authorList>
    </citation>
    <scope>NUCLEOTIDE SEQUENCE [LARGE SCALE GENOMIC DNA]</scope>
    <source>
        <strain evidence="9 10">NBRC 108950</strain>
    </source>
</reference>
<evidence type="ECO:0000256" key="2">
    <source>
        <dbReference type="ARBA" id="ARBA00022475"/>
    </source>
</evidence>
<name>A0A512NDF1_9HYPH</name>
<evidence type="ECO:0000256" key="5">
    <source>
        <dbReference type="ARBA" id="ARBA00022989"/>
    </source>
</evidence>
<comment type="subcellular location">
    <subcellularLocation>
        <location evidence="1 7">Cell inner membrane</location>
        <topology evidence="1 7">Multi-pass membrane protein</topology>
    </subcellularLocation>
</comment>
<evidence type="ECO:0000256" key="1">
    <source>
        <dbReference type="ARBA" id="ARBA00004429"/>
    </source>
</evidence>
<keyword evidence="10" id="KW-1185">Reference proteome</keyword>
<feature type="transmembrane region" description="Helical" evidence="7">
    <location>
        <begin position="169"/>
        <end position="191"/>
    </location>
</feature>
<feature type="transmembrane region" description="Helical" evidence="7">
    <location>
        <begin position="212"/>
        <end position="234"/>
    </location>
</feature>
<dbReference type="PIRSF" id="PIRSF006066">
    <property type="entry name" value="HI0050"/>
    <property type="match status" value="1"/>
</dbReference>
<dbReference type="GO" id="GO:0005886">
    <property type="term" value="C:plasma membrane"/>
    <property type="evidence" value="ECO:0007669"/>
    <property type="project" value="UniProtKB-SubCell"/>
</dbReference>
<accession>A0A512NDF1</accession>
<proteinExistence type="inferred from homology"/>
<feature type="transmembrane region" description="Helical" evidence="7">
    <location>
        <begin position="47"/>
        <end position="69"/>
    </location>
</feature>
<keyword evidence="6 7" id="KW-0472">Membrane</keyword>
<dbReference type="OrthoDB" id="7350150at2"/>
<dbReference type="PANTHER" id="PTHR33362:SF2">
    <property type="entry name" value="TRAP TRANSPORTER LARGE PERMEASE PROTEIN"/>
    <property type="match status" value="1"/>
</dbReference>
<dbReference type="EMBL" id="BKAJ01000073">
    <property type="protein sequence ID" value="GEP56976.1"/>
    <property type="molecule type" value="Genomic_DNA"/>
</dbReference>
<evidence type="ECO:0000256" key="6">
    <source>
        <dbReference type="ARBA" id="ARBA00023136"/>
    </source>
</evidence>
<feature type="transmembrane region" description="Helical" evidence="7">
    <location>
        <begin position="401"/>
        <end position="425"/>
    </location>
</feature>
<dbReference type="PANTHER" id="PTHR33362">
    <property type="entry name" value="SIALIC ACID TRAP TRANSPORTER PERMEASE PROTEIN SIAT-RELATED"/>
    <property type="match status" value="1"/>
</dbReference>
<evidence type="ECO:0000256" key="4">
    <source>
        <dbReference type="ARBA" id="ARBA00022692"/>
    </source>
</evidence>
<evidence type="ECO:0000259" key="8">
    <source>
        <dbReference type="Pfam" id="PF06808"/>
    </source>
</evidence>